<dbReference type="GO" id="GO:0016787">
    <property type="term" value="F:hydrolase activity"/>
    <property type="evidence" value="ECO:0007669"/>
    <property type="project" value="UniProtKB-KW"/>
</dbReference>
<protein>
    <submittedName>
        <fullName evidence="4">Cytosine/adenosine deaminase-related metal-dependent hydrolase</fullName>
    </submittedName>
</protein>
<dbReference type="SUPFAM" id="SSF51338">
    <property type="entry name" value="Composite domain of metallo-dependent hydrolases"/>
    <property type="match status" value="1"/>
</dbReference>
<organism evidence="4 5">
    <name type="scientific">Sphaerotilus uruguayifluvii</name>
    <dbReference type="NCBI Taxonomy" id="2735897"/>
    <lineage>
        <taxon>Bacteria</taxon>
        <taxon>Pseudomonadati</taxon>
        <taxon>Pseudomonadota</taxon>
        <taxon>Betaproteobacteria</taxon>
        <taxon>Burkholderiales</taxon>
        <taxon>Sphaerotilaceae</taxon>
        <taxon>Sphaerotilus</taxon>
    </lineage>
</organism>
<reference evidence="4 5" key="1">
    <citation type="submission" date="2020-05" db="EMBL/GenBank/DDBJ databases">
        <title>Genomic Encyclopedia of Type Strains, Phase IV (KMG-V): Genome sequencing to study the core and pangenomes of soil and plant-associated prokaryotes.</title>
        <authorList>
            <person name="Whitman W."/>
        </authorList>
    </citation>
    <scope>NUCLEOTIDE SEQUENCE [LARGE SCALE GENOMIC DNA]</scope>
    <source>
        <strain evidence="4 5">C29</strain>
    </source>
</reference>
<dbReference type="NCBIfam" id="NF006055">
    <property type="entry name" value="PRK08203.1"/>
    <property type="match status" value="1"/>
</dbReference>
<evidence type="ECO:0000256" key="2">
    <source>
        <dbReference type="ARBA" id="ARBA00022801"/>
    </source>
</evidence>
<evidence type="ECO:0000313" key="4">
    <source>
        <dbReference type="EMBL" id="NRT56555.1"/>
    </source>
</evidence>
<evidence type="ECO:0000313" key="5">
    <source>
        <dbReference type="Proteomes" id="UP001516061"/>
    </source>
</evidence>
<keyword evidence="5" id="KW-1185">Reference proteome</keyword>
<sequence>MSAAPSFPALPPPPLLIHQAELIATFDADRRELRGASVLIRGEAIEAIWPAGEVPPEVMDEVRARGECVDARGHVVTPGLINTHHHMYQTLTRVIPAAQDAELFGWLKTLYPIWAGLTPEMVKVSTQVAMAELLLSGCTTTSDHHYIFPDGVRLDDQIEAAAEVGMRFHAARGSMSVGESAGGLPPDHLVEDEAAILKDTQRLIETYHDAGRYSRLRVVAAPCSPFSVSRELMRDSADLARSLGTRLHTHLAENDHDLAYSRAKFGMTPTEYAESVGWLGPDVWHAHCVRLDAHGIARFAATGTGVAHCPCSNMRLASGIAPVRRMLDAGVPVGLGVDGSASNDAGHLLNEARQALLLARVGRAMQPPETGTDGVTRYGCDLGPAEMTARDALAIATRGGAQVLGRDDTGHLAPGMAADLVLWRLDSLAMAGGAVHDPLAALLLCASPQAAWNIVGGQVLVREGQLTTLDLGPLVERHDRLARTLAERSGTRG</sequence>
<dbReference type="PANTHER" id="PTHR43794">
    <property type="entry name" value="AMINOHYDROLASE SSNA-RELATED"/>
    <property type="match status" value="1"/>
</dbReference>
<dbReference type="Gene3D" id="2.30.40.10">
    <property type="entry name" value="Urease, subunit C, domain 1"/>
    <property type="match status" value="1"/>
</dbReference>
<dbReference type="Gene3D" id="3.20.20.140">
    <property type="entry name" value="Metal-dependent hydrolases"/>
    <property type="match status" value="1"/>
</dbReference>
<dbReference type="Proteomes" id="UP001516061">
    <property type="component" value="Unassembled WGS sequence"/>
</dbReference>
<dbReference type="InterPro" id="IPR050287">
    <property type="entry name" value="MTA/SAH_deaminase"/>
</dbReference>
<accession>A0ABX2G597</accession>
<gene>
    <name evidence="4" type="ORF">HNQ01_002298</name>
</gene>
<dbReference type="PANTHER" id="PTHR43794:SF11">
    <property type="entry name" value="AMIDOHYDROLASE-RELATED DOMAIN-CONTAINING PROTEIN"/>
    <property type="match status" value="1"/>
</dbReference>
<evidence type="ECO:0000259" key="3">
    <source>
        <dbReference type="Pfam" id="PF01979"/>
    </source>
</evidence>
<evidence type="ECO:0000256" key="1">
    <source>
        <dbReference type="ARBA" id="ARBA00006745"/>
    </source>
</evidence>
<comment type="caution">
    <text evidence="4">The sequence shown here is derived from an EMBL/GenBank/DDBJ whole genome shotgun (WGS) entry which is preliminary data.</text>
</comment>
<feature type="domain" description="Amidohydrolase-related" evidence="3">
    <location>
        <begin position="75"/>
        <end position="427"/>
    </location>
</feature>
<dbReference type="InterPro" id="IPR006680">
    <property type="entry name" value="Amidohydro-rel"/>
</dbReference>
<name>A0ABX2G597_9BURK</name>
<dbReference type="RefSeq" id="WP_173805571.1">
    <property type="nucleotide sequence ID" value="NZ_JABSNM010000009.1"/>
</dbReference>
<dbReference type="InterPro" id="IPR011059">
    <property type="entry name" value="Metal-dep_hydrolase_composite"/>
</dbReference>
<dbReference type="Pfam" id="PF01979">
    <property type="entry name" value="Amidohydro_1"/>
    <property type="match status" value="1"/>
</dbReference>
<proteinExistence type="inferred from homology"/>
<dbReference type="SUPFAM" id="SSF51556">
    <property type="entry name" value="Metallo-dependent hydrolases"/>
    <property type="match status" value="1"/>
</dbReference>
<dbReference type="EMBL" id="JABSNM010000009">
    <property type="protein sequence ID" value="NRT56555.1"/>
    <property type="molecule type" value="Genomic_DNA"/>
</dbReference>
<dbReference type="CDD" id="cd01298">
    <property type="entry name" value="ATZ_TRZ_like"/>
    <property type="match status" value="1"/>
</dbReference>
<comment type="similarity">
    <text evidence="1">Belongs to the metallo-dependent hydrolases superfamily. ATZ/TRZ family.</text>
</comment>
<keyword evidence="2 4" id="KW-0378">Hydrolase</keyword>
<dbReference type="InterPro" id="IPR032466">
    <property type="entry name" value="Metal_Hydrolase"/>
</dbReference>